<dbReference type="RefSeq" id="WP_131835352.1">
    <property type="nucleotide sequence ID" value="NZ_SMFY01000002.1"/>
</dbReference>
<dbReference type="OrthoDB" id="7594100at2"/>
<keyword evidence="2" id="KW-1185">Reference proteome</keyword>
<name>A0A4R1ICB2_ANCAQ</name>
<dbReference type="Proteomes" id="UP000295030">
    <property type="component" value="Unassembled WGS sequence"/>
</dbReference>
<dbReference type="EMBL" id="SMFY01000002">
    <property type="protein sequence ID" value="TCK28182.1"/>
    <property type="molecule type" value="Genomic_DNA"/>
</dbReference>
<accession>A0A4R1ICB2</accession>
<protein>
    <submittedName>
        <fullName evidence="1">Uncharacterized protein</fullName>
    </submittedName>
</protein>
<gene>
    <name evidence="1" type="ORF">EV667_2180</name>
</gene>
<sequence length="220" mass="24364">MTIEWDETLRARSTTVNPRGGWTSGGRSLSGAEQRTYSDAGYWSITCTVPIRKREQALAWRAMKARMGMAEPLRFKMCELWRPEGAADATVLLESAAAARTTQISLASSNDPALELRAGHYFSVSGERLHLITRVISHDEELQYWDEEDTWVDPSPWWEGVLITDAVAIFPPLRGALAGGTAVNFSDLVCLARPEEATSGDLDLDLGRFADVTLTLVEYL</sequence>
<reference evidence="1 2" key="1">
    <citation type="submission" date="2019-03" db="EMBL/GenBank/DDBJ databases">
        <title>Genomic Encyclopedia of Type Strains, Phase IV (KMG-IV): sequencing the most valuable type-strain genomes for metagenomic binning, comparative biology and taxonomic classification.</title>
        <authorList>
            <person name="Goeker M."/>
        </authorList>
    </citation>
    <scope>NUCLEOTIDE SEQUENCE [LARGE SCALE GENOMIC DNA]</scope>
    <source>
        <strain evidence="1 2">DSM 101</strain>
    </source>
</reference>
<dbReference type="AlphaFoldDB" id="A0A4R1ICB2"/>
<evidence type="ECO:0000313" key="2">
    <source>
        <dbReference type="Proteomes" id="UP000295030"/>
    </source>
</evidence>
<evidence type="ECO:0000313" key="1">
    <source>
        <dbReference type="EMBL" id="TCK28182.1"/>
    </source>
</evidence>
<comment type="caution">
    <text evidence="1">The sequence shown here is derived from an EMBL/GenBank/DDBJ whole genome shotgun (WGS) entry which is preliminary data.</text>
</comment>
<organism evidence="1 2">
    <name type="scientific">Ancylobacter aquaticus</name>
    <dbReference type="NCBI Taxonomy" id="100"/>
    <lineage>
        <taxon>Bacteria</taxon>
        <taxon>Pseudomonadati</taxon>
        <taxon>Pseudomonadota</taxon>
        <taxon>Alphaproteobacteria</taxon>
        <taxon>Hyphomicrobiales</taxon>
        <taxon>Xanthobacteraceae</taxon>
        <taxon>Ancylobacter</taxon>
    </lineage>
</organism>
<proteinExistence type="predicted"/>